<gene>
    <name evidence="9" type="ORF">Cvel_21776</name>
</gene>
<feature type="region of interest" description="Disordered" evidence="6">
    <location>
        <begin position="1220"/>
        <end position="1240"/>
    </location>
</feature>
<feature type="region of interest" description="Disordered" evidence="6">
    <location>
        <begin position="435"/>
        <end position="528"/>
    </location>
</feature>
<dbReference type="EC" id="3.6.4.13" evidence="5"/>
<dbReference type="GO" id="GO:0016787">
    <property type="term" value="F:hydrolase activity"/>
    <property type="evidence" value="ECO:0007669"/>
    <property type="project" value="UniProtKB-KW"/>
</dbReference>
<comment type="domain">
    <text evidence="5">The Q motif is unique to and characteristic of the DEAD box family of RNA helicases and controls ATP binding and hydrolysis.</text>
</comment>
<dbReference type="InterPro" id="IPR027417">
    <property type="entry name" value="P-loop_NTPase"/>
</dbReference>
<reference evidence="9" key="1">
    <citation type="submission" date="2014-11" db="EMBL/GenBank/DDBJ databases">
        <authorList>
            <person name="Otto D Thomas"/>
            <person name="Naeem Raeece"/>
        </authorList>
    </citation>
    <scope>NUCLEOTIDE SEQUENCE</scope>
</reference>
<feature type="compositionally biased region" description="Basic and acidic residues" evidence="6">
    <location>
        <begin position="44"/>
        <end position="60"/>
    </location>
</feature>
<feature type="compositionally biased region" description="Basic and acidic residues" evidence="6">
    <location>
        <begin position="70"/>
        <end position="82"/>
    </location>
</feature>
<dbReference type="InterPro" id="IPR011545">
    <property type="entry name" value="DEAD/DEAH_box_helicase_dom"/>
</dbReference>
<dbReference type="Pfam" id="PF00270">
    <property type="entry name" value="DEAD"/>
    <property type="match status" value="1"/>
</dbReference>
<dbReference type="PANTHER" id="PTHR24031">
    <property type="entry name" value="RNA HELICASE"/>
    <property type="match status" value="1"/>
</dbReference>
<dbReference type="PROSITE" id="PS51192">
    <property type="entry name" value="HELICASE_ATP_BIND_1"/>
    <property type="match status" value="1"/>
</dbReference>
<evidence type="ECO:0000256" key="1">
    <source>
        <dbReference type="ARBA" id="ARBA00022741"/>
    </source>
</evidence>
<dbReference type="InterPro" id="IPR014001">
    <property type="entry name" value="Helicase_ATP-bd"/>
</dbReference>
<evidence type="ECO:0000256" key="3">
    <source>
        <dbReference type="ARBA" id="ARBA00022840"/>
    </source>
</evidence>
<feature type="compositionally biased region" description="Basic and acidic residues" evidence="6">
    <location>
        <begin position="859"/>
        <end position="880"/>
    </location>
</feature>
<feature type="region of interest" description="Disordered" evidence="6">
    <location>
        <begin position="41"/>
        <end position="86"/>
    </location>
</feature>
<feature type="compositionally biased region" description="Polar residues" evidence="6">
    <location>
        <begin position="1155"/>
        <end position="1172"/>
    </location>
</feature>
<evidence type="ECO:0000313" key="9">
    <source>
        <dbReference type="EMBL" id="CEM28684.1"/>
    </source>
</evidence>
<dbReference type="PROSITE" id="PS51194">
    <property type="entry name" value="HELICASE_CTER"/>
    <property type="match status" value="1"/>
</dbReference>
<dbReference type="Gene3D" id="3.40.50.300">
    <property type="entry name" value="P-loop containing nucleotide triphosphate hydrolases"/>
    <property type="match status" value="2"/>
</dbReference>
<protein>
    <recommendedName>
        <fullName evidence="5">ATP-dependent RNA helicase</fullName>
        <ecNumber evidence="5">3.6.4.13</ecNumber>
    </recommendedName>
</protein>
<feature type="region of interest" description="Disordered" evidence="6">
    <location>
        <begin position="819"/>
        <end position="839"/>
    </location>
</feature>
<comment type="function">
    <text evidence="5">RNA helicase.</text>
</comment>
<comment type="catalytic activity">
    <reaction evidence="5">
        <text>ATP + H2O = ADP + phosphate + H(+)</text>
        <dbReference type="Rhea" id="RHEA:13065"/>
        <dbReference type="ChEBI" id="CHEBI:15377"/>
        <dbReference type="ChEBI" id="CHEBI:15378"/>
        <dbReference type="ChEBI" id="CHEBI:30616"/>
        <dbReference type="ChEBI" id="CHEBI:43474"/>
        <dbReference type="ChEBI" id="CHEBI:456216"/>
        <dbReference type="EC" id="3.6.4.13"/>
    </reaction>
</comment>
<dbReference type="EMBL" id="CDMZ01001184">
    <property type="protein sequence ID" value="CEM28684.1"/>
    <property type="molecule type" value="Genomic_DNA"/>
</dbReference>
<evidence type="ECO:0000256" key="5">
    <source>
        <dbReference type="RuleBase" id="RU365068"/>
    </source>
</evidence>
<dbReference type="GO" id="GO:0003723">
    <property type="term" value="F:RNA binding"/>
    <property type="evidence" value="ECO:0007669"/>
    <property type="project" value="UniProtKB-UniRule"/>
</dbReference>
<name>A0A0G4GGD6_9ALVE</name>
<sequence length="1254" mass="137997">MSLSALSVTSASFRAALVSGMCLQRGVRGVSSECVPVARLPSKWPKDDQADHGRGKDRQWRPSPQTSIEGAHHSMTRKERGEGGVWFPLRPREGIILSPSFPSSRIETDSTVLDSVSLAQSEPSITAPPTSVSHFVPLSPSSSALESLLQEARLSLGVFRLTKTQERALRPLMGSRDLLIRAPAGSGKGLACLLPLLARVSVLSAEKELRDTPLEIAETWRGNPAGAEMETEGMGPDAFLVQQHQSSELSISSPVSSSSLVSTDRQRNHNSANTDNVSRLPGILATVLTPTREVALQVAEQASLVSPALSGIRPLVLTGGESLESDIGRLRSDAPNFLVATPGRLADHVGGTEGFCDALSTCRLFWIDDAGKQMSTHQAREALLYFRQHMAPDVQTFAVAPTVSELVHRLASRCLKTNFLFLDLTGEGGRMTKTVEEAVGPSSSSPPPSSSSPASNNSPPSPCQRATGISPHQFASSQGQNERTRLGIHSRESRENGEENTRVPCPESASEEKQGDANRERREGDKVPTQESLKAFIHSHPLFAPDALPEFPNPLPLDVSHKALLVKPHQLPLALYNICVEAGDALERGGKGIKTIVFFPSKRTLLFFYILFKHYLGVLPRNQIGALHAALAGEKRRGAFFKFQTAPCGVLFASDLVCHGMDFPGVSRVVQVGVPASSEEFILRAGKCAAVKNEETMKKENLVLLFEPFERKFLRDLRREQGIEPTVLRGEERRERMRPRPELRARLPPTKGIDVQIHASPATQALLDATAEDYPEFPTDRAVYSWTEKRLPYWKLERAKAEEVLKAFDMRNKQLSEAHEIQETGEESYQGTEIERGKMSSRTHDLWSGHAGMEEGATEEVRQTDQETGVFRRPEVKGPENSKSPKPISLSLSTLSSFPPDQRDILAALCVSSSSTETPLFAVRQLIEALSLKMKRTDLDRLRLPSITHEKAWYSNESAYASACLMYRSLLGSYVRVHRRLWFDRMELPEHMNGLMKALGLLDPPSMNRHTAIQLQLPDAPGLNIVKNGPNNDDLRACLPAFPGYRSRKRSATAGVSLETSEAAEREGREGEGEKRAGRKEEGSVLQDSLAGTRGVFCVRWKFRSGDEWGCQEEEEEVADEEDFDEDLTLNAETDVMRESTCMSSPERNEESRATAPSSSGLATSVQQQTTDDSSEEVPREIYRLHALQDDLMLCEEGKRPSEGFCGRGSKLKKRRAARSSAAYLSDVKGPDRNAAGKSTANKWNDHCQVFAEA</sequence>
<feature type="region of interest" description="Disordered" evidence="6">
    <location>
        <begin position="1050"/>
        <end position="1086"/>
    </location>
</feature>
<feature type="compositionally biased region" description="Basic and acidic residues" evidence="6">
    <location>
        <begin position="510"/>
        <end position="528"/>
    </location>
</feature>
<dbReference type="Pfam" id="PF00271">
    <property type="entry name" value="Helicase_C"/>
    <property type="match status" value="1"/>
</dbReference>
<dbReference type="SMART" id="SM00487">
    <property type="entry name" value="DEXDc"/>
    <property type="match status" value="1"/>
</dbReference>
<keyword evidence="4 5" id="KW-0694">RNA-binding</keyword>
<dbReference type="InterPro" id="IPR001650">
    <property type="entry name" value="Helicase_C-like"/>
</dbReference>
<feature type="compositionally biased region" description="Acidic residues" evidence="6">
    <location>
        <begin position="1110"/>
        <end position="1128"/>
    </location>
</feature>
<dbReference type="GO" id="GO:0003724">
    <property type="term" value="F:RNA helicase activity"/>
    <property type="evidence" value="ECO:0007669"/>
    <property type="project" value="UniProtKB-EC"/>
</dbReference>
<keyword evidence="5" id="KW-0347">Helicase</keyword>
<feature type="domain" description="Helicase C-terminal" evidence="8">
    <location>
        <begin position="585"/>
        <end position="734"/>
    </location>
</feature>
<evidence type="ECO:0000256" key="2">
    <source>
        <dbReference type="ARBA" id="ARBA00022801"/>
    </source>
</evidence>
<feature type="region of interest" description="Disordered" evidence="6">
    <location>
        <begin position="251"/>
        <end position="276"/>
    </location>
</feature>
<proteinExistence type="inferred from homology"/>
<dbReference type="SUPFAM" id="SSF52540">
    <property type="entry name" value="P-loop containing nucleoside triphosphate hydrolases"/>
    <property type="match status" value="2"/>
</dbReference>
<keyword evidence="2 5" id="KW-0378">Hydrolase</keyword>
<evidence type="ECO:0000256" key="6">
    <source>
        <dbReference type="SAM" id="MobiDB-lite"/>
    </source>
</evidence>
<feature type="compositionally biased region" description="Basic and acidic residues" evidence="6">
    <location>
        <begin position="482"/>
        <end position="501"/>
    </location>
</feature>
<feature type="compositionally biased region" description="Basic and acidic residues" evidence="6">
    <location>
        <begin position="1063"/>
        <end position="1083"/>
    </location>
</feature>
<dbReference type="AlphaFoldDB" id="A0A0G4GGD6"/>
<feature type="compositionally biased region" description="Low complexity" evidence="6">
    <location>
        <begin position="251"/>
        <end position="262"/>
    </location>
</feature>
<comment type="similarity">
    <text evidence="5">Belongs to the DEAD box helicase family.</text>
</comment>
<evidence type="ECO:0000256" key="4">
    <source>
        <dbReference type="ARBA" id="ARBA00022884"/>
    </source>
</evidence>
<evidence type="ECO:0000259" key="8">
    <source>
        <dbReference type="PROSITE" id="PS51194"/>
    </source>
</evidence>
<dbReference type="VEuPathDB" id="CryptoDB:Cvel_21776"/>
<accession>A0A0G4GGD6</accession>
<dbReference type="GO" id="GO:0005524">
    <property type="term" value="F:ATP binding"/>
    <property type="evidence" value="ECO:0007669"/>
    <property type="project" value="UniProtKB-UniRule"/>
</dbReference>
<feature type="region of interest" description="Disordered" evidence="6">
    <location>
        <begin position="853"/>
        <end position="888"/>
    </location>
</feature>
<keyword evidence="3 5" id="KW-0067">ATP-binding</keyword>
<evidence type="ECO:0000259" key="7">
    <source>
        <dbReference type="PROSITE" id="PS51192"/>
    </source>
</evidence>
<keyword evidence="1 5" id="KW-0547">Nucleotide-binding</keyword>
<feature type="region of interest" description="Disordered" evidence="6">
    <location>
        <begin position="1110"/>
        <end position="1178"/>
    </location>
</feature>
<organism evidence="9">
    <name type="scientific">Chromera velia CCMP2878</name>
    <dbReference type="NCBI Taxonomy" id="1169474"/>
    <lineage>
        <taxon>Eukaryota</taxon>
        <taxon>Sar</taxon>
        <taxon>Alveolata</taxon>
        <taxon>Colpodellida</taxon>
        <taxon>Chromeraceae</taxon>
        <taxon>Chromera</taxon>
    </lineage>
</organism>
<feature type="domain" description="Helicase ATP-binding" evidence="7">
    <location>
        <begin position="169"/>
        <end position="421"/>
    </location>
</feature>